<gene>
    <name evidence="4" type="ORF">SAMN05444486_10274</name>
</gene>
<evidence type="ECO:0000313" key="5">
    <source>
        <dbReference type="Proteomes" id="UP000199026"/>
    </source>
</evidence>
<dbReference type="InterPro" id="IPR036291">
    <property type="entry name" value="NAD(P)-bd_dom_sf"/>
</dbReference>
<keyword evidence="5" id="KW-1185">Reference proteome</keyword>
<dbReference type="CDD" id="cd05374">
    <property type="entry name" value="17beta-HSD-like_SDR_c"/>
    <property type="match status" value="1"/>
</dbReference>
<dbReference type="GO" id="GO:0016491">
    <property type="term" value="F:oxidoreductase activity"/>
    <property type="evidence" value="ECO:0007669"/>
    <property type="project" value="UniProtKB-KW"/>
</dbReference>
<evidence type="ECO:0000256" key="2">
    <source>
        <dbReference type="ARBA" id="ARBA00023002"/>
    </source>
</evidence>
<dbReference type="EMBL" id="FNPR01000002">
    <property type="protein sequence ID" value="SDY41391.1"/>
    <property type="molecule type" value="Genomic_DNA"/>
</dbReference>
<dbReference type="OrthoDB" id="9793825at2"/>
<dbReference type="GeneID" id="78124152"/>
<accession>A0A1H3JNB7</accession>
<evidence type="ECO:0000313" key="4">
    <source>
        <dbReference type="EMBL" id="SDY41391.1"/>
    </source>
</evidence>
<dbReference type="SUPFAM" id="SSF51735">
    <property type="entry name" value="NAD(P)-binding Rossmann-fold domains"/>
    <property type="match status" value="1"/>
</dbReference>
<dbReference type="InterPro" id="IPR020904">
    <property type="entry name" value="Sc_DH/Rdtase_CS"/>
</dbReference>
<dbReference type="Gene3D" id="3.40.50.720">
    <property type="entry name" value="NAD(P)-binding Rossmann-like Domain"/>
    <property type="match status" value="1"/>
</dbReference>
<evidence type="ECO:0000256" key="3">
    <source>
        <dbReference type="RuleBase" id="RU000363"/>
    </source>
</evidence>
<dbReference type="PANTHER" id="PTHR44169">
    <property type="entry name" value="NADPH-DEPENDENT 1-ACYLDIHYDROXYACETONE PHOSPHATE REDUCTASE"/>
    <property type="match status" value="1"/>
</dbReference>
<evidence type="ECO:0000256" key="1">
    <source>
        <dbReference type="ARBA" id="ARBA00006484"/>
    </source>
</evidence>
<dbReference type="PRINTS" id="PR00081">
    <property type="entry name" value="GDHRDH"/>
</dbReference>
<name>A0A1H3JNB7_9RHOB</name>
<keyword evidence="2" id="KW-0560">Oxidoreductase</keyword>
<dbReference type="PROSITE" id="PS00061">
    <property type="entry name" value="ADH_SHORT"/>
    <property type="match status" value="1"/>
</dbReference>
<protein>
    <submittedName>
        <fullName evidence="4">Short-chain dehydrogenase</fullName>
    </submittedName>
</protein>
<sequence>MSKTILITGCSSGLGYDAAHGLKQRGWRVFATCRKEADCARLRGEGLESFRLDYASSESIDAAVAEVLGRTGGTLDALYNNGAFALPGAVEDLPREGLREIYETNLFGVHELSCKIIPVMRAQGHGRIINCSSVLGLVPMRWRGAYSSTKFALEGLTDTLRIEMRDTPIHIITVEPGPITSDIRKNSIGPFERHVNWQASPRRAQYEDSLLKRLYTPTEGPDRFELPASAVTKKLIHALESARPKPRYFVTTPTYLMAAARRILPTRLLDWLIAKS</sequence>
<organism evidence="4 5">
    <name type="scientific">Lentibacter algarum</name>
    <dbReference type="NCBI Taxonomy" id="576131"/>
    <lineage>
        <taxon>Bacteria</taxon>
        <taxon>Pseudomonadati</taxon>
        <taxon>Pseudomonadota</taxon>
        <taxon>Alphaproteobacteria</taxon>
        <taxon>Rhodobacterales</taxon>
        <taxon>Roseobacteraceae</taxon>
        <taxon>Lentibacter</taxon>
    </lineage>
</organism>
<dbReference type="PRINTS" id="PR00080">
    <property type="entry name" value="SDRFAMILY"/>
</dbReference>
<dbReference type="AlphaFoldDB" id="A0A1H3JNB7"/>
<dbReference type="RefSeq" id="WP_089889273.1">
    <property type="nucleotide sequence ID" value="NZ_CALLJM010000047.1"/>
</dbReference>
<proteinExistence type="inferred from homology"/>
<comment type="similarity">
    <text evidence="1 3">Belongs to the short-chain dehydrogenases/reductases (SDR) family.</text>
</comment>
<dbReference type="Pfam" id="PF00106">
    <property type="entry name" value="adh_short"/>
    <property type="match status" value="1"/>
</dbReference>
<dbReference type="PANTHER" id="PTHR44169:SF6">
    <property type="entry name" value="NADPH-DEPENDENT 1-ACYLDIHYDROXYACETONE PHOSPHATE REDUCTASE"/>
    <property type="match status" value="1"/>
</dbReference>
<reference evidence="4 5" key="1">
    <citation type="submission" date="2016-10" db="EMBL/GenBank/DDBJ databases">
        <authorList>
            <person name="de Groot N.N."/>
        </authorList>
    </citation>
    <scope>NUCLEOTIDE SEQUENCE [LARGE SCALE GENOMIC DNA]</scope>
    <source>
        <strain evidence="4 5">DSM 24677</strain>
    </source>
</reference>
<dbReference type="STRING" id="576131.SAMN05444486_10274"/>
<dbReference type="Proteomes" id="UP000199026">
    <property type="component" value="Unassembled WGS sequence"/>
</dbReference>
<dbReference type="InterPro" id="IPR002347">
    <property type="entry name" value="SDR_fam"/>
</dbReference>